<dbReference type="FunFam" id="1.50.40.10:FF:000003">
    <property type="entry name" value="Putative calcium-binding mitochondrial carrier protein scamc-2"/>
    <property type="match status" value="1"/>
</dbReference>
<evidence type="ECO:0000259" key="15">
    <source>
        <dbReference type="PROSITE" id="PS50222"/>
    </source>
</evidence>
<dbReference type="PROSITE" id="PS50920">
    <property type="entry name" value="SOLCAR"/>
    <property type="match status" value="3"/>
</dbReference>
<keyword evidence="11 12" id="KW-0472">Membrane</keyword>
<evidence type="ECO:0000256" key="13">
    <source>
        <dbReference type="RuleBase" id="RU000488"/>
    </source>
</evidence>
<evidence type="ECO:0000256" key="9">
    <source>
        <dbReference type="ARBA" id="ARBA00022989"/>
    </source>
</evidence>
<dbReference type="Proteomes" id="UP000678499">
    <property type="component" value="Unassembled WGS sequence"/>
</dbReference>
<dbReference type="PANTHER" id="PTHR24089">
    <property type="entry name" value="SOLUTE CARRIER FAMILY 25"/>
    <property type="match status" value="1"/>
</dbReference>
<dbReference type="Pfam" id="PF00153">
    <property type="entry name" value="Mito_carr"/>
    <property type="match status" value="3"/>
</dbReference>
<dbReference type="InterPro" id="IPR011992">
    <property type="entry name" value="EF-hand-dom_pair"/>
</dbReference>
<dbReference type="Gene3D" id="1.50.40.10">
    <property type="entry name" value="Mitochondrial carrier domain"/>
    <property type="match status" value="1"/>
</dbReference>
<dbReference type="InterPro" id="IPR018108">
    <property type="entry name" value="MCP_transmembrane"/>
</dbReference>
<organism evidence="16">
    <name type="scientific">Notodromas monacha</name>
    <dbReference type="NCBI Taxonomy" id="399045"/>
    <lineage>
        <taxon>Eukaryota</taxon>
        <taxon>Metazoa</taxon>
        <taxon>Ecdysozoa</taxon>
        <taxon>Arthropoda</taxon>
        <taxon>Crustacea</taxon>
        <taxon>Oligostraca</taxon>
        <taxon>Ostracoda</taxon>
        <taxon>Podocopa</taxon>
        <taxon>Podocopida</taxon>
        <taxon>Cypridocopina</taxon>
        <taxon>Cypridoidea</taxon>
        <taxon>Cyprididae</taxon>
        <taxon>Notodromas</taxon>
    </lineage>
</organism>
<dbReference type="PROSITE" id="PS00018">
    <property type="entry name" value="EF_HAND_1"/>
    <property type="match status" value="2"/>
</dbReference>
<feature type="domain" description="EF-hand" evidence="15">
    <location>
        <begin position="34"/>
        <end position="69"/>
    </location>
</feature>
<gene>
    <name evidence="16" type="ORF">NMOB1V02_LOCUS2406</name>
</gene>
<keyword evidence="17" id="KW-1185">Reference proteome</keyword>
<dbReference type="Pfam" id="PF13499">
    <property type="entry name" value="EF-hand_7"/>
    <property type="match status" value="2"/>
</dbReference>
<evidence type="ECO:0000256" key="8">
    <source>
        <dbReference type="ARBA" id="ARBA00022837"/>
    </source>
</evidence>
<evidence type="ECO:0000256" key="6">
    <source>
        <dbReference type="ARBA" id="ARBA00022737"/>
    </source>
</evidence>
<evidence type="ECO:0000256" key="4">
    <source>
        <dbReference type="ARBA" id="ARBA00022692"/>
    </source>
</evidence>
<dbReference type="SUPFAM" id="SSF47473">
    <property type="entry name" value="EF-hand"/>
    <property type="match status" value="1"/>
</dbReference>
<evidence type="ECO:0000256" key="11">
    <source>
        <dbReference type="ARBA" id="ARBA00023136"/>
    </source>
</evidence>
<dbReference type="SUPFAM" id="SSF103506">
    <property type="entry name" value="Mitochondrial carrier"/>
    <property type="match status" value="1"/>
</dbReference>
<dbReference type="FunFam" id="1.10.238.10:FF:000028">
    <property type="entry name" value="Putative calcium-binding mitochondrial carrier protein scamc-2"/>
    <property type="match status" value="1"/>
</dbReference>
<evidence type="ECO:0000256" key="5">
    <source>
        <dbReference type="ARBA" id="ARBA00022723"/>
    </source>
</evidence>
<feature type="domain" description="EF-hand" evidence="15">
    <location>
        <begin position="101"/>
        <end position="136"/>
    </location>
</feature>
<feature type="repeat" description="Solcar" evidence="12">
    <location>
        <begin position="420"/>
        <end position="537"/>
    </location>
</feature>
<evidence type="ECO:0000256" key="1">
    <source>
        <dbReference type="ARBA" id="ARBA00004448"/>
    </source>
</evidence>
<dbReference type="SMART" id="SM00054">
    <property type="entry name" value="EFh"/>
    <property type="match status" value="4"/>
</dbReference>
<comment type="similarity">
    <text evidence="2 13">Belongs to the mitochondrial carrier (TC 2.A.29) family.</text>
</comment>
<feature type="repeat" description="Solcar" evidence="12">
    <location>
        <begin position="232"/>
        <end position="317"/>
    </location>
</feature>
<dbReference type="OrthoDB" id="270584at2759"/>
<evidence type="ECO:0000313" key="17">
    <source>
        <dbReference type="Proteomes" id="UP000678499"/>
    </source>
</evidence>
<dbReference type="InterPro" id="IPR023395">
    <property type="entry name" value="MCP_dom_sf"/>
</dbReference>
<evidence type="ECO:0000256" key="7">
    <source>
        <dbReference type="ARBA" id="ARBA00022792"/>
    </source>
</evidence>
<reference evidence="16" key="1">
    <citation type="submission" date="2020-11" db="EMBL/GenBank/DDBJ databases">
        <authorList>
            <person name="Tran Van P."/>
        </authorList>
    </citation>
    <scope>NUCLEOTIDE SEQUENCE</scope>
</reference>
<dbReference type="GO" id="GO:0055085">
    <property type="term" value="P:transmembrane transport"/>
    <property type="evidence" value="ECO:0007669"/>
    <property type="project" value="InterPro"/>
</dbReference>
<dbReference type="EMBL" id="CAJPEX010000270">
    <property type="protein sequence ID" value="CAG0914729.1"/>
    <property type="molecule type" value="Genomic_DNA"/>
</dbReference>
<keyword evidence="8" id="KW-0106">Calcium</keyword>
<sequence length="558" mass="62140">MTESKPIATESFDLSDESRDVRPPAHYRYKLPTEDEERLERLFRELDISNDGRIDVKDLTQGLQRKGIILRPSDAMDMVKQGDLNASGDMDFAEFIHYMVEHEKRLRLVFSTLDVNQDGRLDKGEIMASFKDLGISLTENECANLLGRIDKDGSLDISFEEWREFLYFHPSGDLKSILAYWKHPPELPSWVIGNYSRVFNLPVLPPHPRQVLDIGEAIDVPEDFSESELRSGLWWRHLVAGAIAGAVSRTSTAPLDRLKVFLQVHGLKQFGNLNGCLNHMLSEGGIGSLWRGNGINVLKIAPESALKFMAYEQMKRFIRGDVPREIMVRERFLAGSFAGAFSQSVIYPMEVLKTRLALRKTGEFKGILDAAKKIYDVEGFRGFYRGYVPNLVGIIPYAGIELAVYETLKQQFISKQNGEPSVFVALFCATTSSTCGQICAYPLALVRTKLQAQVVERSQRCSKAVQITVPSGPGGAGASTAAAATATAHPSSATEMIRSILRTEGWTGLYRGLLPNFMKVIPAVSISYAQKRKHFSSNSNARGDIFLLLGDENCISIS</sequence>
<dbReference type="PROSITE" id="PS50222">
    <property type="entry name" value="EF_HAND_2"/>
    <property type="match status" value="3"/>
</dbReference>
<dbReference type="Gene3D" id="1.10.238.10">
    <property type="entry name" value="EF-hand"/>
    <property type="match status" value="2"/>
</dbReference>
<dbReference type="GO" id="GO:0005509">
    <property type="term" value="F:calcium ion binding"/>
    <property type="evidence" value="ECO:0007669"/>
    <property type="project" value="InterPro"/>
</dbReference>
<proteinExistence type="inferred from homology"/>
<comment type="subcellular location">
    <subcellularLocation>
        <location evidence="1">Mitochondrion inner membrane</location>
        <topology evidence="1">Multi-pass membrane protein</topology>
    </subcellularLocation>
</comment>
<dbReference type="GO" id="GO:0005743">
    <property type="term" value="C:mitochondrial inner membrane"/>
    <property type="evidence" value="ECO:0007669"/>
    <property type="project" value="UniProtKB-SubCell"/>
</dbReference>
<name>A0A7R9BFX6_9CRUS</name>
<dbReference type="InterPro" id="IPR018247">
    <property type="entry name" value="EF_Hand_1_Ca_BS"/>
</dbReference>
<keyword evidence="5" id="KW-0479">Metal-binding</keyword>
<keyword evidence="9" id="KW-1133">Transmembrane helix</keyword>
<feature type="domain" description="EF-hand" evidence="15">
    <location>
        <begin position="137"/>
        <end position="172"/>
    </location>
</feature>
<keyword evidence="10" id="KW-0496">Mitochondrion</keyword>
<evidence type="ECO:0000256" key="3">
    <source>
        <dbReference type="ARBA" id="ARBA00022448"/>
    </source>
</evidence>
<dbReference type="AlphaFoldDB" id="A0A7R9BFX6"/>
<evidence type="ECO:0000256" key="10">
    <source>
        <dbReference type="ARBA" id="ARBA00023128"/>
    </source>
</evidence>
<keyword evidence="7" id="KW-0999">Mitochondrion inner membrane</keyword>
<dbReference type="InterPro" id="IPR002067">
    <property type="entry name" value="MCP"/>
</dbReference>
<dbReference type="InterPro" id="IPR002048">
    <property type="entry name" value="EF_hand_dom"/>
</dbReference>
<keyword evidence="6" id="KW-0677">Repeat</keyword>
<feature type="repeat" description="Solcar" evidence="12">
    <location>
        <begin position="326"/>
        <end position="411"/>
    </location>
</feature>
<evidence type="ECO:0000313" key="16">
    <source>
        <dbReference type="EMBL" id="CAD7274577.1"/>
    </source>
</evidence>
<dbReference type="PRINTS" id="PR00926">
    <property type="entry name" value="MITOCARRIER"/>
</dbReference>
<evidence type="ECO:0000256" key="14">
    <source>
        <dbReference type="SAM" id="MobiDB-lite"/>
    </source>
</evidence>
<keyword evidence="3 13" id="KW-0813">Transport</keyword>
<dbReference type="EMBL" id="OA882307">
    <property type="protein sequence ID" value="CAD7274577.1"/>
    <property type="molecule type" value="Genomic_DNA"/>
</dbReference>
<accession>A0A7R9BFX6</accession>
<evidence type="ECO:0000256" key="2">
    <source>
        <dbReference type="ARBA" id="ARBA00006375"/>
    </source>
</evidence>
<feature type="region of interest" description="Disordered" evidence="14">
    <location>
        <begin position="1"/>
        <end position="20"/>
    </location>
</feature>
<keyword evidence="4 12" id="KW-0812">Transmembrane</keyword>
<protein>
    <recommendedName>
        <fullName evidence="15">EF-hand domain-containing protein</fullName>
    </recommendedName>
</protein>
<evidence type="ECO:0000256" key="12">
    <source>
        <dbReference type="PROSITE-ProRule" id="PRU00282"/>
    </source>
</evidence>